<dbReference type="Gene3D" id="1.10.520.20">
    <property type="entry name" value="N-terminal domain of the delta subunit of the F1F0-ATP synthase"/>
    <property type="match status" value="1"/>
</dbReference>
<dbReference type="Pfam" id="PF00213">
    <property type="entry name" value="OSCP"/>
    <property type="match status" value="1"/>
</dbReference>
<organism evidence="8 9">
    <name type="scientific">Ligilactobacillus saerimneri</name>
    <dbReference type="NCBI Taxonomy" id="228229"/>
    <lineage>
        <taxon>Bacteria</taxon>
        <taxon>Bacillati</taxon>
        <taxon>Bacillota</taxon>
        <taxon>Bacilli</taxon>
        <taxon>Lactobacillales</taxon>
        <taxon>Lactobacillaceae</taxon>
        <taxon>Ligilactobacillus</taxon>
    </lineage>
</organism>
<dbReference type="GO" id="GO:0005886">
    <property type="term" value="C:plasma membrane"/>
    <property type="evidence" value="ECO:0007669"/>
    <property type="project" value="UniProtKB-SubCell"/>
</dbReference>
<sequence length="180" mass="20223">MKLDNKMVAHRYGKALFEVAQERNETPTVQAELSEIKKVVLEEPELMVFLKSAQISRQAKRDALATLTNNTTELTHNLVTMLFDYGRITNLVGVVDEFNRLIDEFNKTVRAEVRTAVELDEDQKQKLASSFANVVGAERVVFETAVDPEIIGGVVITANNTVYDGSLRTKLNSIKRLLLK</sequence>
<accession>A0A7H9EKX5</accession>
<dbReference type="Proteomes" id="UP000510886">
    <property type="component" value="Chromosome"/>
</dbReference>
<dbReference type="EMBL" id="CP047418">
    <property type="protein sequence ID" value="QLL78211.1"/>
    <property type="molecule type" value="Genomic_DNA"/>
</dbReference>
<name>A0A7H9EKX5_9LACO</name>
<dbReference type="NCBIfam" id="TIGR01145">
    <property type="entry name" value="ATP_synt_delta"/>
    <property type="match status" value="1"/>
</dbReference>
<protein>
    <recommendedName>
        <fullName evidence="7">ATP synthase subunit delta</fullName>
    </recommendedName>
    <alternativeName>
        <fullName evidence="7">ATP synthase F(1) sector subunit delta</fullName>
    </alternativeName>
    <alternativeName>
        <fullName evidence="7">F-type ATPase subunit delta</fullName>
        <shortName evidence="7">F-ATPase subunit delta</shortName>
    </alternativeName>
</protein>
<dbReference type="HAMAP" id="MF_01416">
    <property type="entry name" value="ATP_synth_delta_bact"/>
    <property type="match status" value="1"/>
</dbReference>
<evidence type="ECO:0000256" key="7">
    <source>
        <dbReference type="HAMAP-Rule" id="MF_01416"/>
    </source>
</evidence>
<keyword evidence="7" id="KW-1003">Cell membrane</keyword>
<comment type="subcellular location">
    <subcellularLocation>
        <location evidence="7">Cell membrane</location>
        <topology evidence="7">Peripheral membrane protein</topology>
    </subcellularLocation>
    <subcellularLocation>
        <location evidence="1">Membrane</location>
    </subcellularLocation>
</comment>
<keyword evidence="4 7" id="KW-0406">Ion transport</keyword>
<reference evidence="8 9" key="1">
    <citation type="submission" date="2020-01" db="EMBL/GenBank/DDBJ databases">
        <title>Complete and circular genome sequences of six lactobacillus isolates from horses.</title>
        <authorList>
            <person name="Hassan H.M."/>
        </authorList>
    </citation>
    <scope>NUCLEOTIDE SEQUENCE [LARGE SCALE GENOMIC DNA]</scope>
    <source>
        <strain evidence="8 9">1A</strain>
    </source>
</reference>
<dbReference type="KEGG" id="lsw:GTO87_06095"/>
<keyword evidence="5 7" id="KW-0472">Membrane</keyword>
<dbReference type="InterPro" id="IPR000711">
    <property type="entry name" value="ATPase_OSCP/dsu"/>
</dbReference>
<evidence type="ECO:0000256" key="1">
    <source>
        <dbReference type="ARBA" id="ARBA00004370"/>
    </source>
</evidence>
<keyword evidence="3 7" id="KW-0375">Hydrogen ion transport</keyword>
<evidence type="ECO:0000256" key="6">
    <source>
        <dbReference type="ARBA" id="ARBA00023310"/>
    </source>
</evidence>
<comment type="function">
    <text evidence="7">F(1)F(0) ATP synthase produces ATP from ADP in the presence of a proton or sodium gradient. F-type ATPases consist of two structural domains, F(1) containing the extramembraneous catalytic core and F(0) containing the membrane proton channel, linked together by a central stalk and a peripheral stalk. During catalysis, ATP synthesis in the catalytic domain of F(1) is coupled via a rotary mechanism of the central stalk subunits to proton translocation.</text>
</comment>
<dbReference type="GO" id="GO:0045259">
    <property type="term" value="C:proton-transporting ATP synthase complex"/>
    <property type="evidence" value="ECO:0007669"/>
    <property type="project" value="UniProtKB-KW"/>
</dbReference>
<evidence type="ECO:0000313" key="8">
    <source>
        <dbReference type="EMBL" id="QLL78211.1"/>
    </source>
</evidence>
<dbReference type="PANTHER" id="PTHR11910">
    <property type="entry name" value="ATP SYNTHASE DELTA CHAIN"/>
    <property type="match status" value="1"/>
</dbReference>
<gene>
    <name evidence="7" type="primary">atpH</name>
    <name evidence="8" type="ORF">GTO87_06095</name>
</gene>
<evidence type="ECO:0000256" key="4">
    <source>
        <dbReference type="ARBA" id="ARBA00023065"/>
    </source>
</evidence>
<dbReference type="AlphaFoldDB" id="A0A7H9EKX5"/>
<comment type="similarity">
    <text evidence="7">Belongs to the ATPase delta chain family.</text>
</comment>
<dbReference type="SUPFAM" id="SSF47928">
    <property type="entry name" value="N-terminal domain of the delta subunit of the F1F0-ATP synthase"/>
    <property type="match status" value="1"/>
</dbReference>
<evidence type="ECO:0000256" key="2">
    <source>
        <dbReference type="ARBA" id="ARBA00022448"/>
    </source>
</evidence>
<evidence type="ECO:0000256" key="3">
    <source>
        <dbReference type="ARBA" id="ARBA00022781"/>
    </source>
</evidence>
<dbReference type="GO" id="GO:0046933">
    <property type="term" value="F:proton-transporting ATP synthase activity, rotational mechanism"/>
    <property type="evidence" value="ECO:0007669"/>
    <property type="project" value="UniProtKB-UniRule"/>
</dbReference>
<dbReference type="InterPro" id="IPR026015">
    <property type="entry name" value="ATP_synth_OSCP/delta_N_sf"/>
</dbReference>
<keyword evidence="7" id="KW-0139">CF(1)</keyword>
<keyword evidence="2 7" id="KW-0813">Transport</keyword>
<evidence type="ECO:0000256" key="5">
    <source>
        <dbReference type="ARBA" id="ARBA00023136"/>
    </source>
</evidence>
<dbReference type="GeneID" id="89599958"/>
<dbReference type="RefSeq" id="WP_027826640.1">
    <property type="nucleotide sequence ID" value="NZ_CALVCX010000037.1"/>
</dbReference>
<proteinExistence type="inferred from homology"/>
<evidence type="ECO:0000313" key="9">
    <source>
        <dbReference type="Proteomes" id="UP000510886"/>
    </source>
</evidence>
<comment type="function">
    <text evidence="7">This protein is part of the stalk that links CF(0) to CF(1). It either transmits conformational changes from CF(0) to CF(1) or is implicated in proton conduction.</text>
</comment>
<dbReference type="PRINTS" id="PR00125">
    <property type="entry name" value="ATPASEDELTA"/>
</dbReference>
<keyword evidence="6 7" id="KW-0066">ATP synthesis</keyword>